<protein>
    <submittedName>
        <fullName evidence="2">Putative integron gene cassette protein</fullName>
    </submittedName>
</protein>
<organism evidence="2">
    <name type="scientific">uncultured Woeseiaceae bacterium</name>
    <dbReference type="NCBI Taxonomy" id="1983305"/>
    <lineage>
        <taxon>Bacteria</taxon>
        <taxon>Pseudomonadati</taxon>
        <taxon>Pseudomonadota</taxon>
        <taxon>Gammaproteobacteria</taxon>
        <taxon>Woeseiales</taxon>
        <taxon>Woeseiaceae</taxon>
        <taxon>environmental samples</taxon>
    </lineage>
</organism>
<accession>A0A7D9D1I4</accession>
<gene>
    <name evidence="2" type="ORF">JTBM06_V1_40035</name>
</gene>
<evidence type="ECO:0000313" key="2">
    <source>
        <dbReference type="EMBL" id="VUX55558.1"/>
    </source>
</evidence>
<sequence length="205" mass="23082">MKTLKEITVPDERQTLFLGNLHDLHMELSTINLDINVPANVRELFETAKNVSLYSWFVYDFHPIAELAGFLALEAALRARASQESGTVAKKPLRFLMRHAVSAAWLSEERITDRREIARARVAQRKAMQAIEHSKASGRDSVPVEEPTETEISAEASEMRIIEGMSEAAINLRNSLAHGERMLVPGSHRRLRITADLINQLFVTP</sequence>
<feature type="region of interest" description="Disordered" evidence="1">
    <location>
        <begin position="130"/>
        <end position="153"/>
    </location>
</feature>
<reference evidence="2" key="1">
    <citation type="submission" date="2019-07" db="EMBL/GenBank/DDBJ databases">
        <authorList>
            <person name="Weber M."/>
            <person name="Kostadinov I."/>
            <person name="Kostadinov D I."/>
        </authorList>
    </citation>
    <scope>NUCLEOTIDE SEQUENCE</scope>
    <source>
        <strain evidence="2">Gfbio:sag-sample-m06:053724c1-46a9-4a36-b237-ea2bf867836b</strain>
    </source>
</reference>
<dbReference type="AlphaFoldDB" id="A0A7D9D1I4"/>
<name>A0A7D9D1I4_9GAMM</name>
<proteinExistence type="predicted"/>
<dbReference type="EMBL" id="LR633967">
    <property type="protein sequence ID" value="VUX55558.1"/>
    <property type="molecule type" value="Genomic_DNA"/>
</dbReference>
<evidence type="ECO:0000256" key="1">
    <source>
        <dbReference type="SAM" id="MobiDB-lite"/>
    </source>
</evidence>